<sequence length="247" mass="28815">MRFTAQQLYRDSRNFISNTFFMLLLISVITSIFGIGLESICSMNTSQLQNFYINHIHTRFSFSEFIQESNVLQKKLFIQLTLSNWLITLIESTFLLNTVMCFTKNVIEQQENKIFQLMIQVIKKFPTTITLITLTNICIQIGYMILIIPGILLSIRFSIAPIILLLDNKKIIECLKLSSDISKKYFLYIILPIIVCFLFKILLIAICSNFNISNIKFNNCTLHIINNLCTSFLLVYLCRMYMLIHKK</sequence>
<feature type="transmembrane region" description="Helical" evidence="1">
    <location>
        <begin position="224"/>
        <end position="244"/>
    </location>
</feature>
<keyword evidence="1" id="KW-1133">Transmembrane helix</keyword>
<reference evidence="2 3" key="2">
    <citation type="submission" date="2019-05" db="EMBL/GenBank/DDBJ databases">
        <title>Genome evolution of the obligate endosymbiont Buchnera aphidicola.</title>
        <authorList>
            <person name="Moran N.A."/>
        </authorList>
    </citation>
    <scope>NUCLEOTIDE SEQUENCE [LARGE SCALE GENOMIC DNA]</scope>
    <source>
        <strain evidence="2 3">Tca</strain>
    </source>
</reference>
<accession>A0A4D6YAC5</accession>
<organism evidence="2 3">
    <name type="scientific">Buchnera aphidicola</name>
    <name type="common">Thelaxes californica</name>
    <dbReference type="NCBI Taxonomy" id="1315998"/>
    <lineage>
        <taxon>Bacteria</taxon>
        <taxon>Pseudomonadati</taxon>
        <taxon>Pseudomonadota</taxon>
        <taxon>Gammaproteobacteria</taxon>
        <taxon>Enterobacterales</taxon>
        <taxon>Erwiniaceae</taxon>
        <taxon>Buchnera</taxon>
    </lineage>
</organism>
<dbReference type="Pfam" id="PF06790">
    <property type="entry name" value="UPF0259"/>
    <property type="match status" value="1"/>
</dbReference>
<dbReference type="OrthoDB" id="6554514at2"/>
<keyword evidence="1" id="KW-0812">Transmembrane</keyword>
<dbReference type="AlphaFoldDB" id="A0A4D6YAC5"/>
<gene>
    <name evidence="2" type="ORF">D9V80_01055</name>
</gene>
<keyword evidence="1" id="KW-0472">Membrane</keyword>
<feature type="transmembrane region" description="Helical" evidence="1">
    <location>
        <begin position="141"/>
        <end position="166"/>
    </location>
</feature>
<reference evidence="2 3" key="1">
    <citation type="submission" date="2018-12" db="EMBL/GenBank/DDBJ databases">
        <authorList>
            <person name="Chong R.A."/>
        </authorList>
    </citation>
    <scope>NUCLEOTIDE SEQUENCE [LARGE SCALE GENOMIC DNA]</scope>
    <source>
        <strain evidence="2 3">Tca</strain>
    </source>
</reference>
<dbReference type="RefSeq" id="WP_158353379.1">
    <property type="nucleotide sequence ID" value="NZ_CP034852.1"/>
</dbReference>
<dbReference type="Proteomes" id="UP000298782">
    <property type="component" value="Chromosome"/>
</dbReference>
<keyword evidence="3" id="KW-1185">Reference proteome</keyword>
<name>A0A4D6YAC5_9GAMM</name>
<evidence type="ECO:0000313" key="3">
    <source>
        <dbReference type="Proteomes" id="UP000298782"/>
    </source>
</evidence>
<protein>
    <submittedName>
        <fullName evidence="2">Uncharacterized protein</fullName>
    </submittedName>
</protein>
<feature type="transmembrane region" description="Helical" evidence="1">
    <location>
        <begin position="186"/>
        <end position="212"/>
    </location>
</feature>
<feature type="transmembrane region" description="Helical" evidence="1">
    <location>
        <begin position="20"/>
        <end position="37"/>
    </location>
</feature>
<evidence type="ECO:0000256" key="1">
    <source>
        <dbReference type="SAM" id="Phobius"/>
    </source>
</evidence>
<dbReference type="EMBL" id="CP034852">
    <property type="protein sequence ID" value="QCI26747.1"/>
    <property type="molecule type" value="Genomic_DNA"/>
</dbReference>
<evidence type="ECO:0000313" key="2">
    <source>
        <dbReference type="EMBL" id="QCI26747.1"/>
    </source>
</evidence>
<proteinExistence type="predicted"/>